<dbReference type="STRING" id="373903.Hore_14370"/>
<evidence type="ECO:0000256" key="10">
    <source>
        <dbReference type="ARBA" id="ARBA00047493"/>
    </source>
</evidence>
<dbReference type="KEGG" id="hor:Hore_14370"/>
<dbReference type="InterPro" id="IPR018109">
    <property type="entry name" value="Folylpolyglutamate_synth_CS"/>
</dbReference>
<feature type="domain" description="Mur ligase central" evidence="13">
    <location>
        <begin position="45"/>
        <end position="289"/>
    </location>
</feature>
<evidence type="ECO:0000256" key="9">
    <source>
        <dbReference type="ARBA" id="ARBA00030592"/>
    </source>
</evidence>
<dbReference type="SUPFAM" id="SSF53244">
    <property type="entry name" value="MurD-like peptide ligases, peptide-binding domain"/>
    <property type="match status" value="1"/>
</dbReference>
<evidence type="ECO:0000256" key="1">
    <source>
        <dbReference type="ARBA" id="ARBA00001946"/>
    </source>
</evidence>
<dbReference type="OrthoDB" id="9809356at2"/>
<dbReference type="SUPFAM" id="SSF53623">
    <property type="entry name" value="MurD-like peptide ligases, catalytic domain"/>
    <property type="match status" value="1"/>
</dbReference>
<dbReference type="Pfam" id="PF08245">
    <property type="entry name" value="Mur_ligase_M"/>
    <property type="match status" value="1"/>
</dbReference>
<evidence type="ECO:0000256" key="7">
    <source>
        <dbReference type="ARBA" id="ARBA00022840"/>
    </source>
</evidence>
<evidence type="ECO:0000313" key="14">
    <source>
        <dbReference type="EMBL" id="ACL70186.1"/>
    </source>
</evidence>
<dbReference type="GO" id="GO:0005524">
    <property type="term" value="F:ATP binding"/>
    <property type="evidence" value="ECO:0007669"/>
    <property type="project" value="UniProtKB-KW"/>
</dbReference>
<evidence type="ECO:0000256" key="8">
    <source>
        <dbReference type="ARBA" id="ARBA00022842"/>
    </source>
</evidence>
<dbReference type="NCBIfam" id="TIGR01499">
    <property type="entry name" value="folC"/>
    <property type="match status" value="1"/>
</dbReference>
<dbReference type="Gene3D" id="3.90.190.20">
    <property type="entry name" value="Mur ligase, C-terminal domain"/>
    <property type="match status" value="1"/>
</dbReference>
<keyword evidence="15" id="KW-1185">Reference proteome</keyword>
<reference evidence="14 15" key="1">
    <citation type="journal article" date="2009" name="PLoS ONE">
        <title>Genome analysis of the anaerobic thermohalophilic bacterium Halothermothrix orenii.</title>
        <authorList>
            <person name="Mavromatis K."/>
            <person name="Ivanova N."/>
            <person name="Anderson I."/>
            <person name="Lykidis A."/>
            <person name="Hooper S.D."/>
            <person name="Sun H."/>
            <person name="Kunin V."/>
            <person name="Lapidus A."/>
            <person name="Hugenholtz P."/>
            <person name="Patel B."/>
            <person name="Kyrpides N.C."/>
        </authorList>
    </citation>
    <scope>NUCLEOTIDE SEQUENCE [LARGE SCALE GENOMIC DNA]</scope>
    <source>
        <strain evidence="15">H 168 / OCM 544 / DSM 9562</strain>
    </source>
</reference>
<feature type="domain" description="Mur ligase C-terminal" evidence="12">
    <location>
        <begin position="314"/>
        <end position="436"/>
    </location>
</feature>
<dbReference type="GO" id="GO:0004326">
    <property type="term" value="F:tetrahydrofolylpolyglutamate synthase activity"/>
    <property type="evidence" value="ECO:0007669"/>
    <property type="project" value="UniProtKB-EC"/>
</dbReference>
<dbReference type="Proteomes" id="UP000000719">
    <property type="component" value="Chromosome"/>
</dbReference>
<accession>B8CY17</accession>
<evidence type="ECO:0000256" key="3">
    <source>
        <dbReference type="ARBA" id="ARBA00013025"/>
    </source>
</evidence>
<dbReference type="FunFam" id="3.40.1190.10:FF:000011">
    <property type="entry name" value="Folylpolyglutamate synthase/dihydrofolate synthase"/>
    <property type="match status" value="1"/>
</dbReference>
<comment type="catalytic activity">
    <reaction evidence="10">
        <text>(6S)-5,6,7,8-tetrahydrofolyl-(gamma-L-Glu)(n) + L-glutamate + ATP = (6S)-5,6,7,8-tetrahydrofolyl-(gamma-L-Glu)(n+1) + ADP + phosphate + H(+)</text>
        <dbReference type="Rhea" id="RHEA:10580"/>
        <dbReference type="Rhea" id="RHEA-COMP:14738"/>
        <dbReference type="Rhea" id="RHEA-COMP:14740"/>
        <dbReference type="ChEBI" id="CHEBI:15378"/>
        <dbReference type="ChEBI" id="CHEBI:29985"/>
        <dbReference type="ChEBI" id="CHEBI:30616"/>
        <dbReference type="ChEBI" id="CHEBI:43474"/>
        <dbReference type="ChEBI" id="CHEBI:141005"/>
        <dbReference type="ChEBI" id="CHEBI:456216"/>
        <dbReference type="EC" id="6.3.2.17"/>
    </reaction>
</comment>
<dbReference type="PANTHER" id="PTHR11136">
    <property type="entry name" value="FOLYLPOLYGLUTAMATE SYNTHASE-RELATED"/>
    <property type="match status" value="1"/>
</dbReference>
<dbReference type="PROSITE" id="PS01012">
    <property type="entry name" value="FOLYLPOLYGLU_SYNT_2"/>
    <property type="match status" value="1"/>
</dbReference>
<evidence type="ECO:0000313" key="15">
    <source>
        <dbReference type="Proteomes" id="UP000000719"/>
    </source>
</evidence>
<dbReference type="GO" id="GO:0005737">
    <property type="term" value="C:cytoplasm"/>
    <property type="evidence" value="ECO:0007669"/>
    <property type="project" value="TreeGrafter"/>
</dbReference>
<keyword evidence="7 11" id="KW-0067">ATP-binding</keyword>
<evidence type="ECO:0000256" key="5">
    <source>
        <dbReference type="ARBA" id="ARBA00022723"/>
    </source>
</evidence>
<name>B8CY17_HALOH</name>
<dbReference type="RefSeq" id="WP_012636369.1">
    <property type="nucleotide sequence ID" value="NC_011899.1"/>
</dbReference>
<keyword evidence="4 11" id="KW-0436">Ligase</keyword>
<proteinExistence type="inferred from homology"/>
<dbReference type="Gene3D" id="3.40.1190.10">
    <property type="entry name" value="Mur-like, catalytic domain"/>
    <property type="match status" value="1"/>
</dbReference>
<dbReference type="GO" id="GO:0008841">
    <property type="term" value="F:dihydrofolate synthase activity"/>
    <property type="evidence" value="ECO:0007669"/>
    <property type="project" value="TreeGrafter"/>
</dbReference>
<dbReference type="eggNOG" id="COG0285">
    <property type="taxonomic scope" value="Bacteria"/>
</dbReference>
<dbReference type="InterPro" id="IPR036565">
    <property type="entry name" value="Mur-like_cat_sf"/>
</dbReference>
<dbReference type="InterPro" id="IPR001645">
    <property type="entry name" value="Folylpolyglutamate_synth"/>
</dbReference>
<evidence type="ECO:0000256" key="11">
    <source>
        <dbReference type="PIRNR" id="PIRNR001563"/>
    </source>
</evidence>
<dbReference type="InterPro" id="IPR013221">
    <property type="entry name" value="Mur_ligase_cen"/>
</dbReference>
<dbReference type="GO" id="GO:0046872">
    <property type="term" value="F:metal ion binding"/>
    <property type="evidence" value="ECO:0007669"/>
    <property type="project" value="UniProtKB-KW"/>
</dbReference>
<dbReference type="Pfam" id="PF02875">
    <property type="entry name" value="Mur_ligase_C"/>
    <property type="match status" value="1"/>
</dbReference>
<keyword evidence="8" id="KW-0460">Magnesium</keyword>
<evidence type="ECO:0000259" key="12">
    <source>
        <dbReference type="Pfam" id="PF02875"/>
    </source>
</evidence>
<dbReference type="InterPro" id="IPR004101">
    <property type="entry name" value="Mur_ligase_C"/>
</dbReference>
<protein>
    <recommendedName>
        <fullName evidence="3">tetrahydrofolate synthase</fullName>
        <ecNumber evidence="3">6.3.2.17</ecNumber>
    </recommendedName>
    <alternativeName>
        <fullName evidence="9">Tetrahydrofolylpolyglutamate synthase</fullName>
    </alternativeName>
</protein>
<dbReference type="AlphaFoldDB" id="B8CY17"/>
<dbReference type="PANTHER" id="PTHR11136:SF0">
    <property type="entry name" value="DIHYDROFOLATE SYNTHETASE-RELATED"/>
    <property type="match status" value="1"/>
</dbReference>
<dbReference type="HOGENOM" id="CLU_015869_1_1_9"/>
<dbReference type="EC" id="6.3.2.17" evidence="3"/>
<comment type="similarity">
    <text evidence="2 11">Belongs to the folylpolyglutamate synthase family.</text>
</comment>
<evidence type="ECO:0000256" key="4">
    <source>
        <dbReference type="ARBA" id="ARBA00022598"/>
    </source>
</evidence>
<gene>
    <name evidence="14" type="ordered locus">Hore_14370</name>
</gene>
<dbReference type="EMBL" id="CP001098">
    <property type="protein sequence ID" value="ACL70186.1"/>
    <property type="molecule type" value="Genomic_DNA"/>
</dbReference>
<organism evidence="14 15">
    <name type="scientific">Halothermothrix orenii (strain H 168 / OCM 544 / DSM 9562)</name>
    <dbReference type="NCBI Taxonomy" id="373903"/>
    <lineage>
        <taxon>Bacteria</taxon>
        <taxon>Bacillati</taxon>
        <taxon>Bacillota</taxon>
        <taxon>Clostridia</taxon>
        <taxon>Halanaerobiales</taxon>
        <taxon>Halothermotrichaceae</taxon>
        <taxon>Halothermothrix</taxon>
    </lineage>
</organism>
<evidence type="ECO:0000256" key="6">
    <source>
        <dbReference type="ARBA" id="ARBA00022741"/>
    </source>
</evidence>
<dbReference type="InterPro" id="IPR036615">
    <property type="entry name" value="Mur_ligase_C_dom_sf"/>
</dbReference>
<keyword evidence="6 11" id="KW-0547">Nucleotide-binding</keyword>
<dbReference type="PIRSF" id="PIRSF001563">
    <property type="entry name" value="Folylpolyglu_synth"/>
    <property type="match status" value="1"/>
</dbReference>
<keyword evidence="5" id="KW-0479">Metal-binding</keyword>
<sequence>MDPYKYINSLSRFGTDAGFKPGLDRINALLGSFNHPEDRLKVIHVAGTNGKGSTIAFLKSIYTEAGYRVGVYTSPHLIHFNERIEVGNRAISTAELTDLVSELVPRVEDLKKDPEVGGPTYFEFVTALALLYFARKDVDLVLLEVGLGGRLDATNVIKEPLVSVITSISLDHTSILGNDVKSIAREKSGIIKRDCPVVTGVRNKEALRVIEETAKLKNSPLKIIDKEYSYNIIESSLEGQSFTVFRLNNGDYSLEKEAESINGTEKIEYFIKLPGVYQVRNALLAMAVVDYLQEQYPVNLVQIKKGLASAFIPGRMEVLARSPLIIADGAHNVEGVKKLVNSLGPLINEDRQFYIIVGILGDKDVEGMIEMLDFGKAKKELIITRNTNSRSCSPEVIGQYAQRRGIKYRVYPDLKTSLTGVLNDARPEDVICVTGSLYTVSEAKILVQSGIKHNSQS</sequence>
<evidence type="ECO:0000259" key="13">
    <source>
        <dbReference type="Pfam" id="PF08245"/>
    </source>
</evidence>
<comment type="cofactor">
    <cofactor evidence="1">
        <name>Mg(2+)</name>
        <dbReference type="ChEBI" id="CHEBI:18420"/>
    </cofactor>
</comment>
<evidence type="ECO:0000256" key="2">
    <source>
        <dbReference type="ARBA" id="ARBA00008276"/>
    </source>
</evidence>